<dbReference type="PANTHER" id="PTHR30032">
    <property type="entry name" value="N-ACETYLMURAMOYL-L-ALANINE AMIDASE-RELATED"/>
    <property type="match status" value="1"/>
</dbReference>
<dbReference type="EMBL" id="JBBMEX010000007">
    <property type="protein sequence ID" value="MEQ2557768.1"/>
    <property type="molecule type" value="Genomic_DNA"/>
</dbReference>
<evidence type="ECO:0000313" key="2">
    <source>
        <dbReference type="EMBL" id="MEQ2557768.1"/>
    </source>
</evidence>
<comment type="caution">
    <text evidence="2">The sequence shown here is derived from an EMBL/GenBank/DDBJ whole genome shotgun (WGS) entry which is preliminary data.</text>
</comment>
<dbReference type="RefSeq" id="WP_353530808.1">
    <property type="nucleotide sequence ID" value="NZ_JBBMEX010000007.1"/>
</dbReference>
<dbReference type="Pfam" id="PF08486">
    <property type="entry name" value="SpoIID"/>
    <property type="match status" value="1"/>
</dbReference>
<evidence type="ECO:0000313" key="3">
    <source>
        <dbReference type="Proteomes" id="UP001454489"/>
    </source>
</evidence>
<gene>
    <name evidence="2" type="ORF">WMO43_07785</name>
</gene>
<keyword evidence="3" id="KW-1185">Reference proteome</keyword>
<evidence type="ECO:0000259" key="1">
    <source>
        <dbReference type="Pfam" id="PF08486"/>
    </source>
</evidence>
<name>A0ABV1HE29_9FIRM</name>
<dbReference type="InterPro" id="IPR051922">
    <property type="entry name" value="Bact_Sporulation_Assoc"/>
</dbReference>
<protein>
    <submittedName>
        <fullName evidence="2">SpoIID/LytB domain-containing protein</fullName>
    </submittedName>
</protein>
<dbReference type="Proteomes" id="UP001454489">
    <property type="component" value="Unassembled WGS sequence"/>
</dbReference>
<proteinExistence type="predicted"/>
<reference evidence="2 3" key="1">
    <citation type="submission" date="2024-03" db="EMBL/GenBank/DDBJ databases">
        <title>Human intestinal bacterial collection.</title>
        <authorList>
            <person name="Pauvert C."/>
            <person name="Hitch T.C.A."/>
            <person name="Clavel T."/>
        </authorList>
    </citation>
    <scope>NUCLEOTIDE SEQUENCE [LARGE SCALE GENOMIC DNA]</scope>
    <source>
        <strain evidence="2 3">CLA-AA-H185</strain>
    </source>
</reference>
<sequence length="724" mass="80809">MKKRTKKKTGILLLAAILLLGIVVTIRVITDRGQTKDSVSVAEAENELEEVTGVSLKLDGAYLTYADMEEVLERLHLNDYITYEKKSGAKKVPREEWNTIYDKILDYLDSEQRIKKESVLVLGVNEKKESVDTSIGSFSLQGITLEEMKQYRLYVTDQKILGIVKQEKKSESTLANVYLKTLADGKAVVFFCGKEYEFDTKSTDGELSNIVCDLVFEKEKIKEIRKKQDTITGNLITMDQSQIEIEGYGKIPLAKRVPVYKIYGTLEEKTFQDIVIGNMDVQYVVGNGKVQAVLLKEPANIKNIRVLLLNEGSPYYENIYLTSEQKMKITLGEEKREAEAGSVLSAAELLGTSEEACKIKAADHGKIYLTKADGSRETLGYSGSMELRHSEQGYTVVNKISLEDYICGVLPSEMPEKFHVEALKAQAICARSYACMQMVKGDYAALGAHVDDSTNYQVYNKNPAGEKSIKAVEDTVGQVLKYKGNVVEAYYYSTSCGHTGTMENWNLSDDKTYGYLKSVWVKNDAPKTDLSKEKNFRTYIQSGDEVCFDGKTPYFRWSAALDFNQKDENIRNILKEQKKANGKNITFYAKDGTKKKSLKGFGAITEVSVKKRGTSGAVKILKLEFENGMALVKNEYNIRRILGAALKEVTLQDGTKNTQMTVLPSAYCVLDYDKNTKTASAIGGGFGHGIGMSQYGADGMAQAGYSCDEILGFFYHDVKIESIY</sequence>
<dbReference type="InterPro" id="IPR013693">
    <property type="entry name" value="SpoIID/LytB_N"/>
</dbReference>
<feature type="domain" description="Sporulation stage II protein D amidase enhancer LytB N-terminal" evidence="1">
    <location>
        <begin position="391"/>
        <end position="482"/>
    </location>
</feature>
<dbReference type="PANTHER" id="PTHR30032:SF4">
    <property type="entry name" value="AMIDASE ENHANCER"/>
    <property type="match status" value="1"/>
</dbReference>
<dbReference type="NCBIfam" id="TIGR02669">
    <property type="entry name" value="SpoIID_LytB"/>
    <property type="match status" value="1"/>
</dbReference>
<organism evidence="2 3">
    <name type="scientific">Maccoyibacter intestinihominis</name>
    <dbReference type="NCBI Taxonomy" id="3133499"/>
    <lineage>
        <taxon>Bacteria</taxon>
        <taxon>Bacillati</taxon>
        <taxon>Bacillota</taxon>
        <taxon>Clostridia</taxon>
        <taxon>Lachnospirales</taxon>
        <taxon>Lachnospiraceae</taxon>
        <taxon>Maccoyibacter</taxon>
    </lineage>
</organism>
<accession>A0ABV1HE29</accession>
<dbReference type="InterPro" id="IPR013486">
    <property type="entry name" value="SpoIID/LytB"/>
</dbReference>